<reference evidence="2" key="1">
    <citation type="journal article" date="2021" name="Nat. Commun.">
        <title>Genetic determinants of endophytism in the Arabidopsis root mycobiome.</title>
        <authorList>
            <person name="Mesny F."/>
            <person name="Miyauchi S."/>
            <person name="Thiergart T."/>
            <person name="Pickel B."/>
            <person name="Atanasova L."/>
            <person name="Karlsson M."/>
            <person name="Huettel B."/>
            <person name="Barry K.W."/>
            <person name="Haridas S."/>
            <person name="Chen C."/>
            <person name="Bauer D."/>
            <person name="Andreopoulos W."/>
            <person name="Pangilinan J."/>
            <person name="LaButti K."/>
            <person name="Riley R."/>
            <person name="Lipzen A."/>
            <person name="Clum A."/>
            <person name="Drula E."/>
            <person name="Henrissat B."/>
            <person name="Kohler A."/>
            <person name="Grigoriev I.V."/>
            <person name="Martin F.M."/>
            <person name="Hacquard S."/>
        </authorList>
    </citation>
    <scope>NUCLEOTIDE SEQUENCE</scope>
    <source>
        <strain evidence="2">MPI-SDFR-AT-0073</strain>
    </source>
</reference>
<evidence type="ECO:0000313" key="3">
    <source>
        <dbReference type="Proteomes" id="UP000758603"/>
    </source>
</evidence>
<protein>
    <submittedName>
        <fullName evidence="2">Uncharacterized protein</fullName>
    </submittedName>
</protein>
<dbReference type="AlphaFoldDB" id="A0A9P8REN1"/>
<keyword evidence="3" id="KW-1185">Reference proteome</keyword>
<gene>
    <name evidence="2" type="ORF">BKA67DRAFT_665312</name>
</gene>
<organism evidence="2 3">
    <name type="scientific">Truncatella angustata</name>
    <dbReference type="NCBI Taxonomy" id="152316"/>
    <lineage>
        <taxon>Eukaryota</taxon>
        <taxon>Fungi</taxon>
        <taxon>Dikarya</taxon>
        <taxon>Ascomycota</taxon>
        <taxon>Pezizomycotina</taxon>
        <taxon>Sordariomycetes</taxon>
        <taxon>Xylariomycetidae</taxon>
        <taxon>Amphisphaeriales</taxon>
        <taxon>Sporocadaceae</taxon>
        <taxon>Truncatella</taxon>
    </lineage>
</organism>
<dbReference type="Proteomes" id="UP000758603">
    <property type="component" value="Unassembled WGS sequence"/>
</dbReference>
<dbReference type="EMBL" id="JAGPXC010000014">
    <property type="protein sequence ID" value="KAH6639927.1"/>
    <property type="molecule type" value="Genomic_DNA"/>
</dbReference>
<accession>A0A9P8REN1</accession>
<evidence type="ECO:0000256" key="1">
    <source>
        <dbReference type="SAM" id="MobiDB-lite"/>
    </source>
</evidence>
<evidence type="ECO:0000313" key="2">
    <source>
        <dbReference type="EMBL" id="KAH6639927.1"/>
    </source>
</evidence>
<proteinExistence type="predicted"/>
<sequence>MDITRARSPVFDIGIEGQLPDYRAAPALGRRHATKRQTAEPPKLSVTKSQEVKKAKFSFGKPLENVDRAIQQEPSADWLALTEKNLEQDIETSKKELELIKSILEDIDQWLQIEKQPGRKIRDQKILMGACREYSDSMIQVRKERLRQTKFWLNSRDMGRSVPVEAPAEWRAVDTEWRHWLGEQAAARSSQSPIEDIDDTAWRILGPLPHILAAYTWLETTQ</sequence>
<dbReference type="RefSeq" id="XP_045951001.1">
    <property type="nucleotide sequence ID" value="XM_046108534.1"/>
</dbReference>
<dbReference type="OrthoDB" id="4651919at2759"/>
<dbReference type="GeneID" id="70137425"/>
<feature type="region of interest" description="Disordered" evidence="1">
    <location>
        <begin position="28"/>
        <end position="47"/>
    </location>
</feature>
<name>A0A9P8REN1_9PEZI</name>
<comment type="caution">
    <text evidence="2">The sequence shown here is derived from an EMBL/GenBank/DDBJ whole genome shotgun (WGS) entry which is preliminary data.</text>
</comment>